<evidence type="ECO:0000313" key="7">
    <source>
        <dbReference type="Proteomes" id="UP000197138"/>
    </source>
</evidence>
<dbReference type="PROSITE" id="PS50808">
    <property type="entry name" value="ZF_BED"/>
    <property type="match status" value="1"/>
</dbReference>
<evidence type="ECO:0000256" key="2">
    <source>
        <dbReference type="ARBA" id="ARBA00022771"/>
    </source>
</evidence>
<dbReference type="PANTHER" id="PTHR34396">
    <property type="entry name" value="OS03G0264950 PROTEIN-RELATED"/>
    <property type="match status" value="1"/>
</dbReference>
<dbReference type="GO" id="GO:1990837">
    <property type="term" value="F:sequence-specific double-stranded DNA binding"/>
    <property type="evidence" value="ECO:0007669"/>
    <property type="project" value="TreeGrafter"/>
</dbReference>
<keyword evidence="3" id="KW-0862">Zinc</keyword>
<protein>
    <recommendedName>
        <fullName evidence="5">BED-type domain-containing protein</fullName>
    </recommendedName>
</protein>
<dbReference type="InterPro" id="IPR003656">
    <property type="entry name" value="Znf_BED"/>
</dbReference>
<dbReference type="SUPFAM" id="SSF57667">
    <property type="entry name" value="beta-beta-alpha zinc fingers"/>
    <property type="match status" value="1"/>
</dbReference>
<evidence type="ECO:0000313" key="6">
    <source>
        <dbReference type="EMBL" id="OWM76757.1"/>
    </source>
</evidence>
<sequence>MTRLKIMVLMRTLRGKAVVMMRAFTNKKRGRTSTVWLEFKEEMIDGVRKVQCVHCHSHLSFKNYTTSHLMRHLETVKQKRYNVQQRINFPPAHSKVDVLVSGSAIIDGRYDMMKMREGIAHWISMHEHSFIMQRRGNAKMSIVEEEGFNIMQRRGNGMIENTMPGEVGKIEIQA</sequence>
<dbReference type="GO" id="GO:0005634">
    <property type="term" value="C:nucleus"/>
    <property type="evidence" value="ECO:0007669"/>
    <property type="project" value="TreeGrafter"/>
</dbReference>
<gene>
    <name evidence="6" type="ORF">CDL15_Pgr004969</name>
</gene>
<dbReference type="InterPro" id="IPR053031">
    <property type="entry name" value="Cuticle_assoc_protein"/>
</dbReference>
<dbReference type="SMART" id="SM00614">
    <property type="entry name" value="ZnF_BED"/>
    <property type="match status" value="1"/>
</dbReference>
<organism evidence="6 7">
    <name type="scientific">Punica granatum</name>
    <name type="common">Pomegranate</name>
    <dbReference type="NCBI Taxonomy" id="22663"/>
    <lineage>
        <taxon>Eukaryota</taxon>
        <taxon>Viridiplantae</taxon>
        <taxon>Streptophyta</taxon>
        <taxon>Embryophyta</taxon>
        <taxon>Tracheophyta</taxon>
        <taxon>Spermatophyta</taxon>
        <taxon>Magnoliopsida</taxon>
        <taxon>eudicotyledons</taxon>
        <taxon>Gunneridae</taxon>
        <taxon>Pentapetalae</taxon>
        <taxon>rosids</taxon>
        <taxon>malvids</taxon>
        <taxon>Myrtales</taxon>
        <taxon>Lythraceae</taxon>
        <taxon>Punica</taxon>
    </lineage>
</organism>
<feature type="domain" description="BED-type" evidence="5">
    <location>
        <begin position="30"/>
        <end position="87"/>
    </location>
</feature>
<dbReference type="EMBL" id="MTKT01003016">
    <property type="protein sequence ID" value="OWM76757.1"/>
    <property type="molecule type" value="Genomic_DNA"/>
</dbReference>
<comment type="caution">
    <text evidence="6">The sequence shown here is derived from an EMBL/GenBank/DDBJ whole genome shotgun (WGS) entry which is preliminary data.</text>
</comment>
<dbReference type="AlphaFoldDB" id="A0A218WV97"/>
<dbReference type="InterPro" id="IPR036236">
    <property type="entry name" value="Znf_C2H2_sf"/>
</dbReference>
<proteinExistence type="predicted"/>
<keyword evidence="2 4" id="KW-0863">Zinc-finger</keyword>
<dbReference type="PANTHER" id="PTHR34396:SF25">
    <property type="entry name" value="BOUNDARY ELEMENT ASSOCIATED FACTOR"/>
    <property type="match status" value="1"/>
</dbReference>
<reference evidence="7" key="1">
    <citation type="journal article" date="2017" name="Plant J.">
        <title>The pomegranate (Punica granatum L.) genome and the genomics of punicalagin biosynthesis.</title>
        <authorList>
            <person name="Qin G."/>
            <person name="Xu C."/>
            <person name="Ming R."/>
            <person name="Tang H."/>
            <person name="Guyot R."/>
            <person name="Kramer E.M."/>
            <person name="Hu Y."/>
            <person name="Yi X."/>
            <person name="Qi Y."/>
            <person name="Xu X."/>
            <person name="Gao Z."/>
            <person name="Pan H."/>
            <person name="Jian J."/>
            <person name="Tian Y."/>
            <person name="Yue Z."/>
            <person name="Xu Y."/>
        </authorList>
    </citation>
    <scope>NUCLEOTIDE SEQUENCE [LARGE SCALE GENOMIC DNA]</scope>
    <source>
        <strain evidence="7">cv. Dabenzi</strain>
    </source>
</reference>
<name>A0A218WV97_PUNGR</name>
<dbReference type="Proteomes" id="UP000197138">
    <property type="component" value="Unassembled WGS sequence"/>
</dbReference>
<dbReference type="GO" id="GO:0006357">
    <property type="term" value="P:regulation of transcription by RNA polymerase II"/>
    <property type="evidence" value="ECO:0007669"/>
    <property type="project" value="TreeGrafter"/>
</dbReference>
<accession>A0A218WV97</accession>
<evidence type="ECO:0000256" key="3">
    <source>
        <dbReference type="ARBA" id="ARBA00022833"/>
    </source>
</evidence>
<keyword evidence="1" id="KW-0479">Metal-binding</keyword>
<evidence type="ECO:0000256" key="1">
    <source>
        <dbReference type="ARBA" id="ARBA00022723"/>
    </source>
</evidence>
<dbReference type="GO" id="GO:0008270">
    <property type="term" value="F:zinc ion binding"/>
    <property type="evidence" value="ECO:0007669"/>
    <property type="project" value="UniProtKB-KW"/>
</dbReference>
<evidence type="ECO:0000259" key="5">
    <source>
        <dbReference type="PROSITE" id="PS50808"/>
    </source>
</evidence>
<evidence type="ECO:0000256" key="4">
    <source>
        <dbReference type="PROSITE-ProRule" id="PRU00027"/>
    </source>
</evidence>